<dbReference type="GO" id="GO:0005737">
    <property type="term" value="C:cytoplasm"/>
    <property type="evidence" value="ECO:0007669"/>
    <property type="project" value="TreeGrafter"/>
</dbReference>
<dbReference type="InterPro" id="IPR036400">
    <property type="entry name" value="Cyt_B5-like_heme/steroid_sf"/>
</dbReference>
<dbReference type="GO" id="GO:0004128">
    <property type="term" value="F:cytochrome-b5 reductase activity, acting on NAD(P)H"/>
    <property type="evidence" value="ECO:0007669"/>
    <property type="project" value="TreeGrafter"/>
</dbReference>
<dbReference type="AlphaFoldDB" id="A0AA38G8L4"/>
<keyword evidence="1 4" id="KW-0349">Heme</keyword>
<sequence length="169" mass="18695">VNSFSDVDQLESPKPMPRISELSIDDASDITKSEDSKVSSDEDLKVFQVPAPKVKSTTNAETNDAKNTASGQPFSIKKPVPRVKVPFEKGYSQMDWLKLTRTNPDLAGLKGQSNRRLISMDEVKQHKSEGDIWTVLKGCVYNMSPYMKFHPGGVDILMKAAGKDCTALF</sequence>
<feature type="non-terminal residue" evidence="7">
    <location>
        <position position="1"/>
    </location>
</feature>
<reference evidence="7 8" key="1">
    <citation type="journal article" date="2021" name="Nat. Plants">
        <title>The Taxus genome provides insights into paclitaxel biosynthesis.</title>
        <authorList>
            <person name="Xiong X."/>
            <person name="Gou J."/>
            <person name="Liao Q."/>
            <person name="Li Y."/>
            <person name="Zhou Q."/>
            <person name="Bi G."/>
            <person name="Li C."/>
            <person name="Du R."/>
            <person name="Wang X."/>
            <person name="Sun T."/>
            <person name="Guo L."/>
            <person name="Liang H."/>
            <person name="Lu P."/>
            <person name="Wu Y."/>
            <person name="Zhang Z."/>
            <person name="Ro D.K."/>
            <person name="Shang Y."/>
            <person name="Huang S."/>
            <person name="Yan J."/>
        </authorList>
    </citation>
    <scope>NUCLEOTIDE SEQUENCE [LARGE SCALE GENOMIC DNA]</scope>
    <source>
        <strain evidence="7">Ta-2019</strain>
    </source>
</reference>
<evidence type="ECO:0000256" key="1">
    <source>
        <dbReference type="ARBA" id="ARBA00022617"/>
    </source>
</evidence>
<evidence type="ECO:0000259" key="6">
    <source>
        <dbReference type="PROSITE" id="PS50255"/>
    </source>
</evidence>
<dbReference type="InterPro" id="IPR001199">
    <property type="entry name" value="Cyt_B5-like_heme/steroid-bd"/>
</dbReference>
<keyword evidence="3 4" id="KW-0408">Iron</keyword>
<dbReference type="PANTHER" id="PTHR46237:SF1">
    <property type="entry name" value="CYTOCHROME B5 REDUCTASE 4"/>
    <property type="match status" value="1"/>
</dbReference>
<dbReference type="SUPFAM" id="SSF55856">
    <property type="entry name" value="Cytochrome b5-like heme/steroid binding domain"/>
    <property type="match status" value="1"/>
</dbReference>
<evidence type="ECO:0000256" key="4">
    <source>
        <dbReference type="RuleBase" id="RU362121"/>
    </source>
</evidence>
<accession>A0AA38G8L4</accession>
<comment type="caution">
    <text evidence="7">The sequence shown here is derived from an EMBL/GenBank/DDBJ whole genome shotgun (WGS) entry which is preliminary data.</text>
</comment>
<evidence type="ECO:0000256" key="2">
    <source>
        <dbReference type="ARBA" id="ARBA00022723"/>
    </source>
</evidence>
<feature type="non-terminal residue" evidence="7">
    <location>
        <position position="169"/>
    </location>
</feature>
<feature type="region of interest" description="Disordered" evidence="5">
    <location>
        <begin position="1"/>
        <end position="77"/>
    </location>
</feature>
<protein>
    <recommendedName>
        <fullName evidence="6">Cytochrome b5 heme-binding domain-containing protein</fullName>
    </recommendedName>
</protein>
<dbReference type="OMA" id="DLCIHDK"/>
<feature type="domain" description="Cytochrome b5 heme-binding" evidence="6">
    <location>
        <begin position="115"/>
        <end position="169"/>
    </location>
</feature>
<dbReference type="PROSITE" id="PS00191">
    <property type="entry name" value="CYTOCHROME_B5_1"/>
    <property type="match status" value="1"/>
</dbReference>
<dbReference type="PANTHER" id="PTHR46237">
    <property type="entry name" value="CYTOCHROME B5 REDUCTASE 4 FAMILY MEMBER"/>
    <property type="match status" value="1"/>
</dbReference>
<name>A0AA38G8L4_TAXCH</name>
<dbReference type="EMBL" id="JAHRHJ020000005">
    <property type="protein sequence ID" value="KAH9316349.1"/>
    <property type="molecule type" value="Genomic_DNA"/>
</dbReference>
<evidence type="ECO:0000256" key="5">
    <source>
        <dbReference type="SAM" id="MobiDB-lite"/>
    </source>
</evidence>
<dbReference type="SMART" id="SM01117">
    <property type="entry name" value="Cyt-b5"/>
    <property type="match status" value="1"/>
</dbReference>
<dbReference type="GO" id="GO:0046872">
    <property type="term" value="F:metal ion binding"/>
    <property type="evidence" value="ECO:0007669"/>
    <property type="project" value="UniProtKB-UniRule"/>
</dbReference>
<dbReference type="Gene3D" id="3.10.120.10">
    <property type="entry name" value="Cytochrome b5-like heme/steroid binding domain"/>
    <property type="match status" value="1"/>
</dbReference>
<dbReference type="GO" id="GO:0020037">
    <property type="term" value="F:heme binding"/>
    <property type="evidence" value="ECO:0007669"/>
    <property type="project" value="UniProtKB-UniRule"/>
</dbReference>
<dbReference type="InterPro" id="IPR051872">
    <property type="entry name" value="Cytochrome_b5/Flavoprotein_Rdt"/>
</dbReference>
<dbReference type="InterPro" id="IPR018506">
    <property type="entry name" value="Cyt_B5_heme-BS"/>
</dbReference>
<organism evidence="7 8">
    <name type="scientific">Taxus chinensis</name>
    <name type="common">Chinese yew</name>
    <name type="synonym">Taxus wallichiana var. chinensis</name>
    <dbReference type="NCBI Taxonomy" id="29808"/>
    <lineage>
        <taxon>Eukaryota</taxon>
        <taxon>Viridiplantae</taxon>
        <taxon>Streptophyta</taxon>
        <taxon>Embryophyta</taxon>
        <taxon>Tracheophyta</taxon>
        <taxon>Spermatophyta</taxon>
        <taxon>Pinopsida</taxon>
        <taxon>Pinidae</taxon>
        <taxon>Conifers II</taxon>
        <taxon>Cupressales</taxon>
        <taxon>Taxaceae</taxon>
        <taxon>Taxus</taxon>
    </lineage>
</organism>
<keyword evidence="2 4" id="KW-0479">Metal-binding</keyword>
<evidence type="ECO:0000313" key="7">
    <source>
        <dbReference type="EMBL" id="KAH9316349.1"/>
    </source>
</evidence>
<keyword evidence="8" id="KW-1185">Reference proteome</keyword>
<dbReference type="PROSITE" id="PS50255">
    <property type="entry name" value="CYTOCHROME_B5_2"/>
    <property type="match status" value="1"/>
</dbReference>
<proteinExistence type="inferred from homology"/>
<gene>
    <name evidence="7" type="ORF">KI387_024976</name>
</gene>
<feature type="compositionally biased region" description="Polar residues" evidence="5">
    <location>
        <begin position="55"/>
        <end position="73"/>
    </location>
</feature>
<feature type="compositionally biased region" description="Basic and acidic residues" evidence="5">
    <location>
        <begin position="29"/>
        <end position="45"/>
    </location>
</feature>
<evidence type="ECO:0000313" key="8">
    <source>
        <dbReference type="Proteomes" id="UP000824469"/>
    </source>
</evidence>
<evidence type="ECO:0000256" key="3">
    <source>
        <dbReference type="ARBA" id="ARBA00023004"/>
    </source>
</evidence>
<dbReference type="Pfam" id="PF00173">
    <property type="entry name" value="Cyt-b5"/>
    <property type="match status" value="1"/>
</dbReference>
<comment type="similarity">
    <text evidence="4">Belongs to the cytochrome b5 family.</text>
</comment>
<dbReference type="Proteomes" id="UP000824469">
    <property type="component" value="Unassembled WGS sequence"/>
</dbReference>